<keyword evidence="2" id="KW-0808">Transferase</keyword>
<sequence length="417" mass="45934">MSKQLSIWWGGKVAGFLHLNDYGDMGFSYASEWLEEADAPALSFSLPKQVEPFGRRVCHSFFGGILPEEGQRSAIARALGISAGNEFQLLEHLGGEVAGALMLLPEGQLPSAPASGAPDILDDEHLLKLLQHLPMRPMLAGEGGLRLSLAGAQSKLPVLLIDDHIALPAPGQPTSHILKPPIARFEQTTENECYCMTLAREIGLDVASVTMRRVRDQPFLLIERYDRTRDADGRLVRLHQEDFAQALGVPSQRKYASEGGPTFKDSFALLRQAATRPARDILKLADAAIFNLIIGNADAHAKNFSLLYIDGAIRLAPLYDLLSTVAYRDLSPKLAMKIAKKATLEEIESRHWDQFAEDVNIGAPYLRRRIRQLCEATLAQLDAPDSSLKQRLPGSENFARFADLIADRARRLLIKAG</sequence>
<dbReference type="InterPro" id="IPR012893">
    <property type="entry name" value="HipA-like_C"/>
</dbReference>
<dbReference type="InterPro" id="IPR052028">
    <property type="entry name" value="HipA_Ser/Thr_kinase"/>
</dbReference>
<dbReference type="RefSeq" id="WP_129926734.1">
    <property type="nucleotide sequence ID" value="NZ_SEOO01000018.1"/>
</dbReference>
<evidence type="ECO:0000313" key="7">
    <source>
        <dbReference type="Proteomes" id="UP000291572"/>
    </source>
</evidence>
<organism evidence="6 7">
    <name type="scientific">Sphingobium cupriresistens</name>
    <dbReference type="NCBI Taxonomy" id="1132417"/>
    <lineage>
        <taxon>Bacteria</taxon>
        <taxon>Pseudomonadati</taxon>
        <taxon>Pseudomonadota</taxon>
        <taxon>Alphaproteobacteria</taxon>
        <taxon>Sphingomonadales</taxon>
        <taxon>Sphingomonadaceae</taxon>
        <taxon>Sphingobium</taxon>
    </lineage>
</organism>
<dbReference type="Gene3D" id="1.10.1070.20">
    <property type="match status" value="1"/>
</dbReference>
<dbReference type="GO" id="GO:0005829">
    <property type="term" value="C:cytosol"/>
    <property type="evidence" value="ECO:0007669"/>
    <property type="project" value="TreeGrafter"/>
</dbReference>
<evidence type="ECO:0000256" key="1">
    <source>
        <dbReference type="ARBA" id="ARBA00010164"/>
    </source>
</evidence>
<evidence type="ECO:0000313" key="6">
    <source>
        <dbReference type="EMBL" id="RYM10302.1"/>
    </source>
</evidence>
<keyword evidence="3" id="KW-0418">Kinase</keyword>
<proteinExistence type="inferred from homology"/>
<comment type="similarity">
    <text evidence="1">Belongs to the HipA Ser/Thr kinase family.</text>
</comment>
<dbReference type="Proteomes" id="UP000291572">
    <property type="component" value="Unassembled WGS sequence"/>
</dbReference>
<name>A0A8G1ZGT6_9SPHN</name>
<gene>
    <name evidence="6" type="ORF">EWH12_11980</name>
</gene>
<reference evidence="6 7" key="1">
    <citation type="submission" date="2019-02" db="EMBL/GenBank/DDBJ databases">
        <authorList>
            <person name="Feng G."/>
        </authorList>
    </citation>
    <scope>NUCLEOTIDE SEQUENCE [LARGE SCALE GENOMIC DNA]</scope>
    <source>
        <strain evidence="6 7">CCTCC AB 2011146</strain>
    </source>
</reference>
<comment type="caution">
    <text evidence="6">The sequence shown here is derived from an EMBL/GenBank/DDBJ whole genome shotgun (WGS) entry which is preliminary data.</text>
</comment>
<dbReference type="Pfam" id="PF13657">
    <property type="entry name" value="Couple_hipA"/>
    <property type="match status" value="1"/>
</dbReference>
<dbReference type="OrthoDB" id="9805913at2"/>
<feature type="domain" description="HipA N-terminal subdomain 1" evidence="5">
    <location>
        <begin position="5"/>
        <end position="103"/>
    </location>
</feature>
<dbReference type="AlphaFoldDB" id="A0A8G1ZGT6"/>
<evidence type="ECO:0000259" key="4">
    <source>
        <dbReference type="Pfam" id="PF07804"/>
    </source>
</evidence>
<dbReference type="CDD" id="cd17793">
    <property type="entry name" value="HipA"/>
    <property type="match status" value="1"/>
</dbReference>
<dbReference type="NCBIfam" id="TIGR03071">
    <property type="entry name" value="couple_hipA"/>
    <property type="match status" value="1"/>
</dbReference>
<protein>
    <submittedName>
        <fullName evidence="6">Type II toxin-antitoxin system HipA family toxin</fullName>
    </submittedName>
</protein>
<dbReference type="PANTHER" id="PTHR37419:SF1">
    <property type="entry name" value="SERINE_THREONINE-PROTEIN KINASE TOXIN HIPA"/>
    <property type="match status" value="1"/>
</dbReference>
<accession>A0A8G1ZGT6</accession>
<dbReference type="GO" id="GO:0004674">
    <property type="term" value="F:protein serine/threonine kinase activity"/>
    <property type="evidence" value="ECO:0007669"/>
    <property type="project" value="TreeGrafter"/>
</dbReference>
<dbReference type="InterPro" id="IPR017508">
    <property type="entry name" value="HipA_N1"/>
</dbReference>
<evidence type="ECO:0000259" key="5">
    <source>
        <dbReference type="Pfam" id="PF13657"/>
    </source>
</evidence>
<dbReference type="EMBL" id="SEOO01000018">
    <property type="protein sequence ID" value="RYM10302.1"/>
    <property type="molecule type" value="Genomic_DNA"/>
</dbReference>
<feature type="domain" description="HipA-like C-terminal" evidence="4">
    <location>
        <begin position="147"/>
        <end position="379"/>
    </location>
</feature>
<dbReference type="Pfam" id="PF07804">
    <property type="entry name" value="HipA_C"/>
    <property type="match status" value="1"/>
</dbReference>
<evidence type="ECO:0000256" key="2">
    <source>
        <dbReference type="ARBA" id="ARBA00022679"/>
    </source>
</evidence>
<evidence type="ECO:0000256" key="3">
    <source>
        <dbReference type="ARBA" id="ARBA00022777"/>
    </source>
</evidence>
<dbReference type="PANTHER" id="PTHR37419">
    <property type="entry name" value="SERINE/THREONINE-PROTEIN KINASE TOXIN HIPA"/>
    <property type="match status" value="1"/>
</dbReference>